<dbReference type="InterPro" id="IPR029063">
    <property type="entry name" value="SAM-dependent_MTases_sf"/>
</dbReference>
<accession>A0ABT6H673</accession>
<dbReference type="EMBL" id="JARULN010000009">
    <property type="protein sequence ID" value="MDG5754462.1"/>
    <property type="molecule type" value="Genomic_DNA"/>
</dbReference>
<dbReference type="GO" id="GO:0008168">
    <property type="term" value="F:methyltransferase activity"/>
    <property type="evidence" value="ECO:0007669"/>
    <property type="project" value="UniProtKB-KW"/>
</dbReference>
<dbReference type="GO" id="GO:0032259">
    <property type="term" value="P:methylation"/>
    <property type="evidence" value="ECO:0007669"/>
    <property type="project" value="UniProtKB-KW"/>
</dbReference>
<evidence type="ECO:0000313" key="1">
    <source>
        <dbReference type="EMBL" id="MDG5754462.1"/>
    </source>
</evidence>
<keyword evidence="1" id="KW-0808">Transferase</keyword>
<dbReference type="SUPFAM" id="SSF53335">
    <property type="entry name" value="S-adenosyl-L-methionine-dependent methyltransferases"/>
    <property type="match status" value="1"/>
</dbReference>
<keyword evidence="1" id="KW-0489">Methyltransferase</keyword>
<keyword evidence="2" id="KW-1185">Reference proteome</keyword>
<evidence type="ECO:0000313" key="2">
    <source>
        <dbReference type="Proteomes" id="UP001218246"/>
    </source>
</evidence>
<dbReference type="Gene3D" id="3.40.50.150">
    <property type="entry name" value="Vaccinia Virus protein VP39"/>
    <property type="match status" value="1"/>
</dbReference>
<name>A0ABT6H673_9BACI</name>
<sequence length="189" mass="21337">MSAVGFLQQFMKEPRTVGAVLPSSKYLAQEMIASIDFSKAKCIVEYGPGTGVFTKRLIESKHSETILLILETNAAFCWELKQTYGHIPNVYIINDSAEHVSYYVRQHGFAKADYVISGLPFTSLPADVSTRILEETEKTLGEQGAFITFQYSKVKCIVFKSFFEQIKVKRVWQNVPPAYVFTCKKGLNI</sequence>
<comment type="caution">
    <text evidence="1">The sequence shown here is derived from an EMBL/GenBank/DDBJ whole genome shotgun (WGS) entry which is preliminary data.</text>
</comment>
<reference evidence="1 2" key="1">
    <citation type="submission" date="2023-04" db="EMBL/GenBank/DDBJ databases">
        <title>Ectobacillus antri isolated from activated sludge.</title>
        <authorList>
            <person name="Yan P."/>
            <person name="Liu X."/>
        </authorList>
    </citation>
    <scope>NUCLEOTIDE SEQUENCE [LARGE SCALE GENOMIC DNA]</scope>
    <source>
        <strain evidence="1 2">C18H</strain>
    </source>
</reference>
<dbReference type="Proteomes" id="UP001218246">
    <property type="component" value="Unassembled WGS sequence"/>
</dbReference>
<proteinExistence type="predicted"/>
<organism evidence="1 2">
    <name type="scientific">Ectobacillus antri</name>
    <dbReference type="NCBI Taxonomy" id="2486280"/>
    <lineage>
        <taxon>Bacteria</taxon>
        <taxon>Bacillati</taxon>
        <taxon>Bacillota</taxon>
        <taxon>Bacilli</taxon>
        <taxon>Bacillales</taxon>
        <taxon>Bacillaceae</taxon>
        <taxon>Ectobacillus</taxon>
    </lineage>
</organism>
<gene>
    <name evidence="1" type="ORF">P6P90_10825</name>
</gene>
<protein>
    <submittedName>
        <fullName evidence="1">SAM-dependent methyltransferase</fullName>
    </submittedName>
</protein>
<dbReference type="RefSeq" id="WP_278018301.1">
    <property type="nucleotide sequence ID" value="NZ_JARRRY010000008.1"/>
</dbReference>